<name>A0ABV9N5Q7_9FLAO</name>
<dbReference type="Gene3D" id="3.40.250.10">
    <property type="entry name" value="Rhodanese-like domain"/>
    <property type="match status" value="1"/>
</dbReference>
<keyword evidence="3" id="KW-1185">Reference proteome</keyword>
<sequence length="103" mass="11556">MGFLDFIFGAKKRQVQEFFNSGAIILDVRTQREWDKGHISNSVHIPLDELKNRVNEVKQLNKPVIVCCESGVRSAKAAKFLTLNNIEATNGGGWVSLTNRIVQ</sequence>
<gene>
    <name evidence="2" type="ORF">ACFO5O_08355</name>
</gene>
<reference evidence="3" key="1">
    <citation type="journal article" date="2019" name="Int. J. Syst. Evol. Microbiol.">
        <title>The Global Catalogue of Microorganisms (GCM) 10K type strain sequencing project: providing services to taxonomists for standard genome sequencing and annotation.</title>
        <authorList>
            <consortium name="The Broad Institute Genomics Platform"/>
            <consortium name="The Broad Institute Genome Sequencing Center for Infectious Disease"/>
            <person name="Wu L."/>
            <person name="Ma J."/>
        </authorList>
    </citation>
    <scope>NUCLEOTIDE SEQUENCE [LARGE SCALE GENOMIC DNA]</scope>
    <source>
        <strain evidence="3">CCUG 63682</strain>
    </source>
</reference>
<dbReference type="SUPFAM" id="SSF52821">
    <property type="entry name" value="Rhodanese/Cell cycle control phosphatase"/>
    <property type="match status" value="1"/>
</dbReference>
<dbReference type="PANTHER" id="PTHR43031:SF1">
    <property type="entry name" value="PYRIDINE NUCLEOTIDE-DISULPHIDE OXIDOREDUCTASE"/>
    <property type="match status" value="1"/>
</dbReference>
<dbReference type="PROSITE" id="PS50206">
    <property type="entry name" value="RHODANESE_3"/>
    <property type="match status" value="1"/>
</dbReference>
<dbReference type="InterPro" id="IPR050229">
    <property type="entry name" value="GlpE_sulfurtransferase"/>
</dbReference>
<comment type="caution">
    <text evidence="2">The sequence shown here is derived from an EMBL/GenBank/DDBJ whole genome shotgun (WGS) entry which is preliminary data.</text>
</comment>
<dbReference type="InterPro" id="IPR001763">
    <property type="entry name" value="Rhodanese-like_dom"/>
</dbReference>
<dbReference type="Proteomes" id="UP001595953">
    <property type="component" value="Unassembled WGS sequence"/>
</dbReference>
<dbReference type="RefSeq" id="WP_387962746.1">
    <property type="nucleotide sequence ID" value="NZ_JBHSGP010000014.1"/>
</dbReference>
<protein>
    <submittedName>
        <fullName evidence="2">Rhodanese-like domain-containing protein</fullName>
    </submittedName>
</protein>
<dbReference type="PANTHER" id="PTHR43031">
    <property type="entry name" value="FAD-DEPENDENT OXIDOREDUCTASE"/>
    <property type="match status" value="1"/>
</dbReference>
<evidence type="ECO:0000313" key="2">
    <source>
        <dbReference type="EMBL" id="MFC4722330.1"/>
    </source>
</evidence>
<feature type="domain" description="Rhodanese" evidence="1">
    <location>
        <begin position="19"/>
        <end position="102"/>
    </location>
</feature>
<dbReference type="SMART" id="SM00450">
    <property type="entry name" value="RHOD"/>
    <property type="match status" value="1"/>
</dbReference>
<dbReference type="CDD" id="cd00158">
    <property type="entry name" value="RHOD"/>
    <property type="match status" value="1"/>
</dbReference>
<dbReference type="InterPro" id="IPR036873">
    <property type="entry name" value="Rhodanese-like_dom_sf"/>
</dbReference>
<dbReference type="Pfam" id="PF00581">
    <property type="entry name" value="Rhodanese"/>
    <property type="match status" value="1"/>
</dbReference>
<evidence type="ECO:0000259" key="1">
    <source>
        <dbReference type="PROSITE" id="PS50206"/>
    </source>
</evidence>
<organism evidence="2 3">
    <name type="scientific">Geojedonia litorea</name>
    <dbReference type="NCBI Taxonomy" id="1268269"/>
    <lineage>
        <taxon>Bacteria</taxon>
        <taxon>Pseudomonadati</taxon>
        <taxon>Bacteroidota</taxon>
        <taxon>Flavobacteriia</taxon>
        <taxon>Flavobacteriales</taxon>
        <taxon>Flavobacteriaceae</taxon>
        <taxon>Geojedonia</taxon>
    </lineage>
</organism>
<accession>A0ABV9N5Q7</accession>
<dbReference type="EMBL" id="JBHSGP010000014">
    <property type="protein sequence ID" value="MFC4722330.1"/>
    <property type="molecule type" value="Genomic_DNA"/>
</dbReference>
<evidence type="ECO:0000313" key="3">
    <source>
        <dbReference type="Proteomes" id="UP001595953"/>
    </source>
</evidence>
<proteinExistence type="predicted"/>